<dbReference type="SUPFAM" id="SSF52540">
    <property type="entry name" value="P-loop containing nucleoside triphosphate hydrolases"/>
    <property type="match status" value="1"/>
</dbReference>
<evidence type="ECO:0000313" key="1">
    <source>
        <dbReference type="EMBL" id="VDK79073.1"/>
    </source>
</evidence>
<dbReference type="Proteomes" id="UP000281553">
    <property type="component" value="Unassembled WGS sequence"/>
</dbReference>
<dbReference type="AlphaFoldDB" id="A0A3P6T894"/>
<dbReference type="EMBL" id="UYRU01042944">
    <property type="protein sequence ID" value="VDK79073.1"/>
    <property type="molecule type" value="Genomic_DNA"/>
</dbReference>
<protein>
    <submittedName>
        <fullName evidence="1">Uncharacterized protein</fullName>
    </submittedName>
</protein>
<accession>A0A3P6T894</accession>
<proteinExistence type="predicted"/>
<gene>
    <name evidence="1" type="ORF">DILT_LOCUS2992</name>
</gene>
<name>A0A3P6T894_DIBLA</name>
<dbReference type="Gene3D" id="3.40.50.300">
    <property type="entry name" value="P-loop containing nucleotide triphosphate hydrolases"/>
    <property type="match status" value="1"/>
</dbReference>
<dbReference type="OrthoDB" id="9989112at2759"/>
<reference evidence="1 2" key="1">
    <citation type="submission" date="2018-11" db="EMBL/GenBank/DDBJ databases">
        <authorList>
            <consortium name="Pathogen Informatics"/>
        </authorList>
    </citation>
    <scope>NUCLEOTIDE SEQUENCE [LARGE SCALE GENOMIC DNA]</scope>
</reference>
<evidence type="ECO:0000313" key="2">
    <source>
        <dbReference type="Proteomes" id="UP000281553"/>
    </source>
</evidence>
<organism evidence="1 2">
    <name type="scientific">Dibothriocephalus latus</name>
    <name type="common">Fish tapeworm</name>
    <name type="synonym">Diphyllobothrium latum</name>
    <dbReference type="NCBI Taxonomy" id="60516"/>
    <lineage>
        <taxon>Eukaryota</taxon>
        <taxon>Metazoa</taxon>
        <taxon>Spiralia</taxon>
        <taxon>Lophotrochozoa</taxon>
        <taxon>Platyhelminthes</taxon>
        <taxon>Cestoda</taxon>
        <taxon>Eucestoda</taxon>
        <taxon>Diphyllobothriidea</taxon>
        <taxon>Diphyllobothriidae</taxon>
        <taxon>Dibothriocephalus</taxon>
    </lineage>
</organism>
<dbReference type="InterPro" id="IPR027417">
    <property type="entry name" value="P-loop_NTPase"/>
</dbReference>
<sequence>MLNGITHKGLKFFETSAKENINVKSVFELLVDMILEKMAEGMDHDAAMTGGTAGASKTGKKVCEYERF</sequence>
<keyword evidence="2" id="KW-1185">Reference proteome</keyword>